<dbReference type="PANTHER" id="PTHR10877:SF183">
    <property type="entry name" value="AT14535P-RELATED"/>
    <property type="match status" value="1"/>
</dbReference>
<feature type="transmembrane region" description="Helical" evidence="7">
    <location>
        <begin position="161"/>
        <end position="181"/>
    </location>
</feature>
<feature type="transmembrane region" description="Helical" evidence="7">
    <location>
        <begin position="630"/>
        <end position="656"/>
    </location>
</feature>
<comment type="similarity">
    <text evidence="2">Belongs to the polycystin family.</text>
</comment>
<evidence type="ECO:0008006" key="11">
    <source>
        <dbReference type="Google" id="ProtNLM"/>
    </source>
</evidence>
<sequence length="700" mass="80805">MGYIDTVLITWSKAASAEQTYNLTYRVDRNMTSKKLREDACLYWGISEVEYILKTVTENSKVQDDVSIQNCFRPEEDAHLMLVHKTPTKERPTEEELKAIRPKTGVKARKQPKGQAGGEDKPAAAAQSADFAKQLDVVPGFKEFMLQRDQDVRGHLPRLKLHSICVFFILAVATVMIIFYIREPNTEYICHMGVRIALTAPRTNPVTGSTIPDFKDIRSFQDTWLWLSNTVPEELLKPDSRLRSNNYLPGWLELRMQQVAPPSARTCGTTGLPAPGALCSADRYDSKTANRLNLELVEELWVNRSGVDGRSASIDPWKYMPGTESTRLMRTLGGSGPFSSFDASGYAVMYNLQPPNLTATYEAFIDDMWSLRRAHWLNTETRSLQLKFAAFNGNHDVWLASTFTLEMTPSGVVFTRARVNAYRPMFMDWHWRMMLIIDAVRLGLVLYVCTWHLYRNIQYNMKERPNLRFYRILCWRDYVDLLLGCVFVYIFTVRYFMLGALSKNTAEFAQDLGNSFSSVQREADAYRGHSIAEATVLGLALVRFIYVCRVNRHVFIIWETLFDSLRSYGGFVLIFWPIFLAFVTLAHALWGTDALQNKTWWDSFTLVLMMLCGDWTVIRPTAEQKPATMAFMVGFWFIMMLLFVNTWVAVVVHTYQKTRVAAGFDPKTYAWRGDDWVRWLLWSPLARVWRWLRPRRHDEA</sequence>
<feature type="compositionally biased region" description="Basic and acidic residues" evidence="6">
    <location>
        <begin position="87"/>
        <end position="99"/>
    </location>
</feature>
<feature type="transmembrane region" description="Helical" evidence="7">
    <location>
        <begin position="429"/>
        <end position="454"/>
    </location>
</feature>
<dbReference type="GO" id="GO:0016020">
    <property type="term" value="C:membrane"/>
    <property type="evidence" value="ECO:0007669"/>
    <property type="project" value="UniProtKB-SubCell"/>
</dbReference>
<feature type="domain" description="Polycystin" evidence="9">
    <location>
        <begin position="214"/>
        <end position="422"/>
    </location>
</feature>
<evidence type="ECO:0000259" key="8">
    <source>
        <dbReference type="Pfam" id="PF08016"/>
    </source>
</evidence>
<dbReference type="PANTHER" id="PTHR10877">
    <property type="entry name" value="POLYCYSTIN FAMILY MEMBER"/>
    <property type="match status" value="1"/>
</dbReference>
<dbReference type="Pfam" id="PF08016">
    <property type="entry name" value="PKD_channel"/>
    <property type="match status" value="1"/>
</dbReference>
<feature type="region of interest" description="Disordered" evidence="6">
    <location>
        <begin position="87"/>
        <end position="125"/>
    </location>
</feature>
<name>A0A7S1MPK7_ALECA</name>
<keyword evidence="5 7" id="KW-0472">Membrane</keyword>
<evidence type="ECO:0000259" key="9">
    <source>
        <dbReference type="Pfam" id="PF20519"/>
    </source>
</evidence>
<protein>
    <recommendedName>
        <fullName evidence="11">Polycystin cation channel PKD1/PKD2 domain-containing protein</fullName>
    </recommendedName>
</protein>
<proteinExistence type="inferred from homology"/>
<evidence type="ECO:0000256" key="2">
    <source>
        <dbReference type="ARBA" id="ARBA00007200"/>
    </source>
</evidence>
<feature type="transmembrane region" description="Helical" evidence="7">
    <location>
        <begin position="475"/>
        <end position="497"/>
    </location>
</feature>
<dbReference type="InterPro" id="IPR046791">
    <property type="entry name" value="Polycystin_dom"/>
</dbReference>
<reference evidence="10" key="1">
    <citation type="submission" date="2021-01" db="EMBL/GenBank/DDBJ databases">
        <authorList>
            <person name="Corre E."/>
            <person name="Pelletier E."/>
            <person name="Niang G."/>
            <person name="Scheremetjew M."/>
            <person name="Finn R."/>
            <person name="Kale V."/>
            <person name="Holt S."/>
            <person name="Cochrane G."/>
            <person name="Meng A."/>
            <person name="Brown T."/>
            <person name="Cohen L."/>
        </authorList>
    </citation>
    <scope>NUCLEOTIDE SEQUENCE</scope>
    <source>
        <strain evidence="10">OF101</strain>
    </source>
</reference>
<feature type="compositionally biased region" description="Basic residues" evidence="6">
    <location>
        <begin position="100"/>
        <end position="112"/>
    </location>
</feature>
<dbReference type="Gene3D" id="1.10.287.70">
    <property type="match status" value="1"/>
</dbReference>
<dbReference type="InterPro" id="IPR013122">
    <property type="entry name" value="PKD1_2_channel"/>
</dbReference>
<evidence type="ECO:0000256" key="3">
    <source>
        <dbReference type="ARBA" id="ARBA00022692"/>
    </source>
</evidence>
<dbReference type="Pfam" id="PF20519">
    <property type="entry name" value="Polycystin_dom"/>
    <property type="match status" value="1"/>
</dbReference>
<dbReference type="EMBL" id="HBGE01041972">
    <property type="protein sequence ID" value="CAD9137665.1"/>
    <property type="molecule type" value="Transcribed_RNA"/>
</dbReference>
<feature type="transmembrane region" description="Helical" evidence="7">
    <location>
        <begin position="526"/>
        <end position="546"/>
    </location>
</feature>
<evidence type="ECO:0000313" key="10">
    <source>
        <dbReference type="EMBL" id="CAD9137665.1"/>
    </source>
</evidence>
<comment type="subcellular location">
    <subcellularLocation>
        <location evidence="1">Membrane</location>
        <topology evidence="1">Multi-pass membrane protein</topology>
    </subcellularLocation>
</comment>
<accession>A0A7S1MPK7</accession>
<keyword evidence="4 7" id="KW-1133">Transmembrane helix</keyword>
<keyword evidence="3 7" id="KW-0812">Transmembrane</keyword>
<organism evidence="10">
    <name type="scientific">Alexandrium catenella</name>
    <name type="common">Red tide dinoflagellate</name>
    <name type="synonym">Gonyaulax catenella</name>
    <dbReference type="NCBI Taxonomy" id="2925"/>
    <lineage>
        <taxon>Eukaryota</taxon>
        <taxon>Sar</taxon>
        <taxon>Alveolata</taxon>
        <taxon>Dinophyceae</taxon>
        <taxon>Gonyaulacales</taxon>
        <taxon>Pyrocystaceae</taxon>
        <taxon>Alexandrium</taxon>
    </lineage>
</organism>
<dbReference type="AlphaFoldDB" id="A0A7S1MPK7"/>
<feature type="transmembrane region" description="Helical" evidence="7">
    <location>
        <begin position="567"/>
        <end position="588"/>
    </location>
</feature>
<evidence type="ECO:0000256" key="1">
    <source>
        <dbReference type="ARBA" id="ARBA00004141"/>
    </source>
</evidence>
<gene>
    <name evidence="10" type="ORF">ACAT0790_LOCUS25350</name>
</gene>
<evidence type="ECO:0000256" key="7">
    <source>
        <dbReference type="SAM" id="Phobius"/>
    </source>
</evidence>
<evidence type="ECO:0000256" key="4">
    <source>
        <dbReference type="ARBA" id="ARBA00022989"/>
    </source>
</evidence>
<dbReference type="InterPro" id="IPR051223">
    <property type="entry name" value="Polycystin"/>
</dbReference>
<evidence type="ECO:0000256" key="6">
    <source>
        <dbReference type="SAM" id="MobiDB-lite"/>
    </source>
</evidence>
<evidence type="ECO:0000256" key="5">
    <source>
        <dbReference type="ARBA" id="ARBA00023136"/>
    </source>
</evidence>
<feature type="domain" description="Polycystin cation channel PKD1/PKD2" evidence="8">
    <location>
        <begin position="478"/>
        <end position="657"/>
    </location>
</feature>